<reference evidence="1 2" key="1">
    <citation type="submission" date="2018-11" db="EMBL/GenBank/DDBJ databases">
        <title>Sequencing the genomes of 1000 actinobacteria strains.</title>
        <authorList>
            <person name="Klenk H.-P."/>
        </authorList>
    </citation>
    <scope>NUCLEOTIDE SEQUENCE [LARGE SCALE GENOMIC DNA]</scope>
    <source>
        <strain evidence="1 2">DSM 14418</strain>
    </source>
</reference>
<dbReference type="InterPro" id="IPR009758">
    <property type="entry name" value="DUF1326"/>
</dbReference>
<organism evidence="1 2">
    <name type="scientific">Georgenia muralis</name>
    <dbReference type="NCBI Taxonomy" id="154117"/>
    <lineage>
        <taxon>Bacteria</taxon>
        <taxon>Bacillati</taxon>
        <taxon>Actinomycetota</taxon>
        <taxon>Actinomycetes</taxon>
        <taxon>Micrococcales</taxon>
        <taxon>Bogoriellaceae</taxon>
        <taxon>Georgenia</taxon>
    </lineage>
</organism>
<dbReference type="AlphaFoldDB" id="A0A3N4ZAX4"/>
<dbReference type="RefSeq" id="WP_123919782.1">
    <property type="nucleotide sequence ID" value="NZ_RKRA01000001.1"/>
</dbReference>
<sequence>MTTTAPTTTYDVEGRLLEVCSCEVICPCWVGEDPDGGTCDSALAWHVDSGTIEGTDVSGLTLALSVHIPGNVLAGGWRAVVVVDDKATQEQERALLRLFTGQLGGAVADLAALIGEVAAVERAPIVFTVAEGVGRLTVGNLADAEITGFTGATGQPSVLSETVFSTIPGSPVYVGRASRFTRDGSRHGLPDVDLGGHNALQGHFRFTA</sequence>
<dbReference type="EMBL" id="RKRA01000001">
    <property type="protein sequence ID" value="RPF29086.1"/>
    <property type="molecule type" value="Genomic_DNA"/>
</dbReference>
<proteinExistence type="predicted"/>
<accession>A0A3N4ZAX4</accession>
<dbReference type="Proteomes" id="UP000280726">
    <property type="component" value="Unassembled WGS sequence"/>
</dbReference>
<comment type="caution">
    <text evidence="1">The sequence shown here is derived from an EMBL/GenBank/DDBJ whole genome shotgun (WGS) entry which is preliminary data.</text>
</comment>
<keyword evidence="2" id="KW-1185">Reference proteome</keyword>
<evidence type="ECO:0000313" key="2">
    <source>
        <dbReference type="Proteomes" id="UP000280726"/>
    </source>
</evidence>
<dbReference type="Pfam" id="PF07040">
    <property type="entry name" value="DUF1326"/>
    <property type="match status" value="1"/>
</dbReference>
<dbReference type="OrthoDB" id="9802256at2"/>
<protein>
    <recommendedName>
        <fullName evidence="3">DUF1326 domain-containing protein</fullName>
    </recommendedName>
</protein>
<evidence type="ECO:0008006" key="3">
    <source>
        <dbReference type="Google" id="ProtNLM"/>
    </source>
</evidence>
<evidence type="ECO:0000313" key="1">
    <source>
        <dbReference type="EMBL" id="RPF29086.1"/>
    </source>
</evidence>
<name>A0A3N4ZAX4_9MICO</name>
<gene>
    <name evidence="1" type="ORF">EDD32_3645</name>
</gene>